<dbReference type="NCBIfam" id="TIGR01446">
    <property type="entry name" value="DnaD_dom"/>
    <property type="match status" value="1"/>
</dbReference>
<organism evidence="4">
    <name type="scientific">Ligilactobacillus agilis</name>
    <dbReference type="NCBI Taxonomy" id="1601"/>
    <lineage>
        <taxon>Bacteria</taxon>
        <taxon>Bacillati</taxon>
        <taxon>Bacillota</taxon>
        <taxon>Bacilli</taxon>
        <taxon>Lactobacillales</taxon>
        <taxon>Lactobacillaceae</taxon>
        <taxon>Ligilactobacillus</taxon>
    </lineage>
</organism>
<proteinExistence type="inferred from homology"/>
<evidence type="ECO:0000256" key="2">
    <source>
        <dbReference type="SAM" id="MobiDB-lite"/>
    </source>
</evidence>
<dbReference type="SUPFAM" id="SSF158499">
    <property type="entry name" value="DnaD domain-like"/>
    <property type="match status" value="1"/>
</dbReference>
<evidence type="ECO:0000259" key="3">
    <source>
        <dbReference type="Pfam" id="PF07261"/>
    </source>
</evidence>
<dbReference type="EMBL" id="BLAN01000109">
    <property type="protein sequence ID" value="GET09049.1"/>
    <property type="molecule type" value="Genomic_DNA"/>
</dbReference>
<dbReference type="AlphaFoldDB" id="A0A6F9XUW3"/>
<gene>
    <name evidence="4" type="ORF">SY111_16730</name>
</gene>
<sequence>MSNLLFDERPLVIQPTLARMLGSLDEAVILQQIHYWLVRSTNVNDGYKWVYNSMTEWHKQFSWLAIATLKRKFKSLEDKGLLITGNYNKAKFDKTKWYRIDYDALDEMKQRLYQNDTTRVSNCTNGEYQNDTTNTIDYQENTSDKAVAVEEQEQVDNVSNEADIFGEVQACGIQITPFNQQLLVDYIQKLNPELIVYAAQQTSVSAKHPNFNYFKAILERYIQLGLESVEEAKELEAKFEANKQQRNRSYNRKPTSNKSKWGGQLNEYDVTF</sequence>
<reference evidence="4" key="1">
    <citation type="submission" date="2019-10" db="EMBL/GenBank/DDBJ databases">
        <title>Lactobacillus agilis SY111 Whole Genome Sequencing Project.</title>
        <authorList>
            <person name="Suzuki S."/>
            <person name="Endo A."/>
            <person name="Maeno S."/>
            <person name="Shiwa Y."/>
            <person name="Matsutani M."/>
            <person name="Kajikawa A."/>
        </authorList>
    </citation>
    <scope>NUCLEOTIDE SEQUENCE</scope>
    <source>
        <strain evidence="4">SY111</strain>
    </source>
</reference>
<dbReference type="InterPro" id="IPR034829">
    <property type="entry name" value="DnaD-like_sf"/>
</dbReference>
<feature type="domain" description="DnaB/C C-terminal" evidence="3">
    <location>
        <begin position="174"/>
        <end position="234"/>
    </location>
</feature>
<protein>
    <recommendedName>
        <fullName evidence="3">DnaB/C C-terminal domain-containing protein</fullName>
    </recommendedName>
</protein>
<accession>A0A6F9XUW3</accession>
<dbReference type="InterPro" id="IPR006343">
    <property type="entry name" value="DnaB/C_C"/>
</dbReference>
<evidence type="ECO:0000313" key="4">
    <source>
        <dbReference type="EMBL" id="GET09049.1"/>
    </source>
</evidence>
<dbReference type="RefSeq" id="WP_172586337.1">
    <property type="nucleotide sequence ID" value="NZ_BLAN01000109.1"/>
</dbReference>
<dbReference type="Pfam" id="PF07261">
    <property type="entry name" value="DnaB_2"/>
    <property type="match status" value="1"/>
</dbReference>
<feature type="region of interest" description="Disordered" evidence="2">
    <location>
        <begin position="241"/>
        <end position="262"/>
    </location>
</feature>
<dbReference type="Gene3D" id="1.10.10.630">
    <property type="entry name" value="DnaD domain-like"/>
    <property type="match status" value="1"/>
</dbReference>
<evidence type="ECO:0000256" key="1">
    <source>
        <dbReference type="ARBA" id="ARBA00093462"/>
    </source>
</evidence>
<dbReference type="Proteomes" id="UP000494178">
    <property type="component" value="Unassembled WGS sequence"/>
</dbReference>
<comment type="caution">
    <text evidence="4">The sequence shown here is derived from an EMBL/GenBank/DDBJ whole genome shotgun (WGS) entry which is preliminary data.</text>
</comment>
<comment type="similarity">
    <text evidence="1">Belongs to the DnaB/DnaD family.</text>
</comment>
<name>A0A6F9XUW3_9LACO</name>